<sequence>MFDSQRFAAVSARRHLVAGAAILSGLLLQIAGFTWLSIPEWLVGGCLWLAVMLEWQDLPRRARQQAGILVGLGLGFLLIGRWYYQAPLPWSAIPASNAQVVAMLVGVSFIGLIKSGATPPQQGGRDATGVKGVISTWSSTHLLGSILNLSAVFMVGDHIKARGGLALPQLIALNRGLSSAALWSPFFASMAVAMGLVPEMQYGWILAFGLPLAAFAGGFTAWETNRRFDLASVQGFALSSSSLLMPVAMAALVMLFHYLLIPSLAIISIITFLLPGVALLSNLTDGVTRTASRLGQHVTGRLPNMRGEISLFLSAGLFTLGLSTLIDALAGDQWQLFEQFGAFEAGLSYLTIVVSTVLGLHPIIGISTLAAMLDMTTTNPTLFAYVALTCWGVGSALGPLTGINLSLQGRYGVNGFEMTKRNLWYAAGMSLVILPSFALMAAWL</sequence>
<feature type="transmembrane region" description="Helical" evidence="1">
    <location>
        <begin position="12"/>
        <end position="32"/>
    </location>
</feature>
<keyword evidence="1" id="KW-0812">Transmembrane</keyword>
<feature type="transmembrane region" description="Helical" evidence="1">
    <location>
        <begin position="243"/>
        <end position="260"/>
    </location>
</feature>
<name>A0A5B8SZY7_9GAMM</name>
<keyword evidence="1" id="KW-0472">Membrane</keyword>
<feature type="transmembrane region" description="Helical" evidence="1">
    <location>
        <begin position="177"/>
        <end position="196"/>
    </location>
</feature>
<dbReference type="EMBL" id="CP042382">
    <property type="protein sequence ID" value="QEA40363.1"/>
    <property type="molecule type" value="Genomic_DNA"/>
</dbReference>
<evidence type="ECO:0000256" key="1">
    <source>
        <dbReference type="SAM" id="Phobius"/>
    </source>
</evidence>
<feature type="transmembrane region" description="Helical" evidence="1">
    <location>
        <begin position="67"/>
        <end position="84"/>
    </location>
</feature>
<feature type="transmembrane region" description="Helical" evidence="1">
    <location>
        <begin position="309"/>
        <end position="329"/>
    </location>
</feature>
<dbReference type="KEGG" id="paur:FGL86_15620"/>
<protein>
    <submittedName>
        <fullName evidence="2">Uncharacterized protein</fullName>
    </submittedName>
</protein>
<gene>
    <name evidence="2" type="ORF">FGL86_15620</name>
</gene>
<feature type="transmembrane region" description="Helical" evidence="1">
    <location>
        <begin position="202"/>
        <end position="222"/>
    </location>
</feature>
<reference evidence="2 3" key="1">
    <citation type="submission" date="2019-06" db="EMBL/GenBank/DDBJ databases">
        <title>Genome analyses of bacteria isolated from kimchi.</title>
        <authorList>
            <person name="Lee S."/>
            <person name="Ahn S."/>
            <person name="Roh S."/>
        </authorList>
    </citation>
    <scope>NUCLEOTIDE SEQUENCE [LARGE SCALE GENOMIC DNA]</scope>
    <source>
        <strain evidence="2 3">CBA4606</strain>
    </source>
</reference>
<feature type="transmembrane region" description="Helical" evidence="1">
    <location>
        <begin position="349"/>
        <end position="370"/>
    </location>
</feature>
<organism evidence="2 3">
    <name type="scientific">Pistricoccus aurantiacus</name>
    <dbReference type="NCBI Taxonomy" id="1883414"/>
    <lineage>
        <taxon>Bacteria</taxon>
        <taxon>Pseudomonadati</taxon>
        <taxon>Pseudomonadota</taxon>
        <taxon>Gammaproteobacteria</taxon>
        <taxon>Oceanospirillales</taxon>
        <taxon>Halomonadaceae</taxon>
        <taxon>Pistricoccus</taxon>
    </lineage>
</organism>
<feature type="transmembrane region" description="Helical" evidence="1">
    <location>
        <begin position="382"/>
        <end position="403"/>
    </location>
</feature>
<feature type="transmembrane region" description="Helical" evidence="1">
    <location>
        <begin position="266"/>
        <end position="288"/>
    </location>
</feature>
<feature type="transmembrane region" description="Helical" evidence="1">
    <location>
        <begin position="90"/>
        <end position="113"/>
    </location>
</feature>
<evidence type="ECO:0000313" key="2">
    <source>
        <dbReference type="EMBL" id="QEA40363.1"/>
    </source>
</evidence>
<feature type="transmembrane region" description="Helical" evidence="1">
    <location>
        <begin position="423"/>
        <end position="443"/>
    </location>
</feature>
<dbReference type="Proteomes" id="UP000321272">
    <property type="component" value="Chromosome"/>
</dbReference>
<dbReference type="RefSeq" id="WP_147185624.1">
    <property type="nucleotide sequence ID" value="NZ_CP042382.1"/>
</dbReference>
<evidence type="ECO:0000313" key="3">
    <source>
        <dbReference type="Proteomes" id="UP000321272"/>
    </source>
</evidence>
<dbReference type="OrthoDB" id="8523687at2"/>
<keyword evidence="1" id="KW-1133">Transmembrane helix</keyword>
<dbReference type="AlphaFoldDB" id="A0A5B8SZY7"/>
<keyword evidence="3" id="KW-1185">Reference proteome</keyword>
<accession>A0A5B8SZY7</accession>
<proteinExistence type="predicted"/>